<dbReference type="GO" id="GO:0004674">
    <property type="term" value="F:protein serine/threonine kinase activity"/>
    <property type="evidence" value="ECO:0007669"/>
    <property type="project" value="UniProtKB-KW"/>
</dbReference>
<dbReference type="InterPro" id="IPR045270">
    <property type="entry name" value="STKc_AGC"/>
</dbReference>
<dbReference type="PANTHER" id="PTHR24351">
    <property type="entry name" value="RIBOSOMAL PROTEIN S6 KINASE"/>
    <property type="match status" value="1"/>
</dbReference>
<evidence type="ECO:0000256" key="5">
    <source>
        <dbReference type="ARBA" id="ARBA00022777"/>
    </source>
</evidence>
<dbReference type="PROSITE" id="PS00107">
    <property type="entry name" value="PROTEIN_KINASE_ATP"/>
    <property type="match status" value="1"/>
</dbReference>
<sequence>MVATIRSVVRAVKDRGYGRKAADYHDKQEGSKDFPGRRKYPGSPRTAYQTPGIDEVCERDACSLSPARSPTLFDPAEFPPSPTPTLFTPSAPSPALSLASFACTARLGKGASGVVFSARHRASGRLVAVKLVKKHMERNVWVRGEQEALRRVVGVRGAVQMMASFEEREGFCLVMEYCPGGSLARELRRVKRLSPSRAQFITASLISTLSELHALRLIHRDIKPGNVLFSADGAVVLADFGLSVAFDEYDEEEKVSGDAGTWAFMAPEMFVGESYGYEVDFWAVGVLLYLMLFGKVPFGRRARYVEDLVNCIMQDPLYFGHTRVDAKTQDFLQKILNRDSERRLTRVEDIKAHPYFDNIDWNMFHGPTSRSPAIHADSRAQLDSEYVAFDDVPSLPFAVDGTPWDGPEYPDFHYVSPELVPLAKYEADSSKAITIPHHHFPTKSESIARHGRADGDRRRRRKWYKPFPM</sequence>
<evidence type="ECO:0000313" key="12">
    <source>
        <dbReference type="Proteomes" id="UP000030669"/>
    </source>
</evidence>
<dbReference type="AlphaFoldDB" id="S7PTS5"/>
<feature type="binding site" evidence="7">
    <location>
        <position position="134"/>
    </location>
    <ligand>
        <name>ATP</name>
        <dbReference type="ChEBI" id="CHEBI:30616"/>
    </ligand>
</feature>
<dbReference type="Pfam" id="PF00069">
    <property type="entry name" value="Pkinase"/>
    <property type="match status" value="1"/>
</dbReference>
<evidence type="ECO:0000256" key="2">
    <source>
        <dbReference type="ARBA" id="ARBA00022553"/>
    </source>
</evidence>
<accession>S7PTS5</accession>
<dbReference type="Gene3D" id="1.10.510.10">
    <property type="entry name" value="Transferase(Phosphotransferase) domain 1"/>
    <property type="match status" value="1"/>
</dbReference>
<evidence type="ECO:0000256" key="1">
    <source>
        <dbReference type="ARBA" id="ARBA00022527"/>
    </source>
</evidence>
<keyword evidence="12" id="KW-1185">Reference proteome</keyword>
<dbReference type="KEGG" id="gtr:GLOTRDRAFT_133081"/>
<feature type="domain" description="Protein kinase" evidence="10">
    <location>
        <begin position="101"/>
        <end position="356"/>
    </location>
</feature>
<evidence type="ECO:0000256" key="7">
    <source>
        <dbReference type="PROSITE-ProRule" id="PRU10141"/>
    </source>
</evidence>
<dbReference type="InterPro" id="IPR008271">
    <property type="entry name" value="Ser/Thr_kinase_AS"/>
</dbReference>
<dbReference type="STRING" id="670483.S7PTS5"/>
<dbReference type="OrthoDB" id="68483at2759"/>
<dbReference type="EMBL" id="KB469311">
    <property type="protein sequence ID" value="EPQ51201.1"/>
    <property type="molecule type" value="Genomic_DNA"/>
</dbReference>
<dbReference type="PROSITE" id="PS00108">
    <property type="entry name" value="PROTEIN_KINASE_ST"/>
    <property type="match status" value="1"/>
</dbReference>
<protein>
    <submittedName>
        <fullName evidence="11">Kinase-like protein</fullName>
    </submittedName>
</protein>
<gene>
    <name evidence="11" type="ORF">GLOTRDRAFT_133081</name>
</gene>
<dbReference type="eggNOG" id="KOG0598">
    <property type="taxonomic scope" value="Eukaryota"/>
</dbReference>
<keyword evidence="6 7" id="KW-0067">ATP-binding</keyword>
<keyword evidence="3" id="KW-0808">Transferase</keyword>
<proteinExistence type="inferred from homology"/>
<keyword evidence="1 8" id="KW-0723">Serine/threonine-protein kinase</keyword>
<dbReference type="Proteomes" id="UP000030669">
    <property type="component" value="Unassembled WGS sequence"/>
</dbReference>
<evidence type="ECO:0000256" key="9">
    <source>
        <dbReference type="SAM" id="MobiDB-lite"/>
    </source>
</evidence>
<dbReference type="OMA" id="CTSDFRP"/>
<dbReference type="Gene3D" id="3.30.200.20">
    <property type="entry name" value="Phosphorylase Kinase, domain 1"/>
    <property type="match status" value="1"/>
</dbReference>
<dbReference type="InterPro" id="IPR011009">
    <property type="entry name" value="Kinase-like_dom_sf"/>
</dbReference>
<dbReference type="HOGENOM" id="CLU_582719_0_0_1"/>
<name>S7PTS5_GLOTA</name>
<dbReference type="RefSeq" id="XP_007870209.1">
    <property type="nucleotide sequence ID" value="XM_007872018.1"/>
</dbReference>
<feature type="region of interest" description="Disordered" evidence="9">
    <location>
        <begin position="19"/>
        <end position="47"/>
    </location>
</feature>
<dbReference type="CDD" id="cd05123">
    <property type="entry name" value="STKc_AGC"/>
    <property type="match status" value="1"/>
</dbReference>
<keyword evidence="2" id="KW-0597">Phosphoprotein</keyword>
<dbReference type="GO" id="GO:0005524">
    <property type="term" value="F:ATP binding"/>
    <property type="evidence" value="ECO:0007669"/>
    <property type="project" value="UniProtKB-UniRule"/>
</dbReference>
<dbReference type="PROSITE" id="PS50011">
    <property type="entry name" value="PROTEIN_KINASE_DOM"/>
    <property type="match status" value="1"/>
</dbReference>
<keyword evidence="4 7" id="KW-0547">Nucleotide-binding</keyword>
<comment type="similarity">
    <text evidence="8">Belongs to the protein kinase superfamily.</text>
</comment>
<reference evidence="11 12" key="1">
    <citation type="journal article" date="2012" name="Science">
        <title>The Paleozoic origin of enzymatic lignin decomposition reconstructed from 31 fungal genomes.</title>
        <authorList>
            <person name="Floudas D."/>
            <person name="Binder M."/>
            <person name="Riley R."/>
            <person name="Barry K."/>
            <person name="Blanchette R.A."/>
            <person name="Henrissat B."/>
            <person name="Martinez A.T."/>
            <person name="Otillar R."/>
            <person name="Spatafora J.W."/>
            <person name="Yadav J.S."/>
            <person name="Aerts A."/>
            <person name="Benoit I."/>
            <person name="Boyd A."/>
            <person name="Carlson A."/>
            <person name="Copeland A."/>
            <person name="Coutinho P.M."/>
            <person name="de Vries R.P."/>
            <person name="Ferreira P."/>
            <person name="Findley K."/>
            <person name="Foster B."/>
            <person name="Gaskell J."/>
            <person name="Glotzer D."/>
            <person name="Gorecki P."/>
            <person name="Heitman J."/>
            <person name="Hesse C."/>
            <person name="Hori C."/>
            <person name="Igarashi K."/>
            <person name="Jurgens J.A."/>
            <person name="Kallen N."/>
            <person name="Kersten P."/>
            <person name="Kohler A."/>
            <person name="Kuees U."/>
            <person name="Kumar T.K.A."/>
            <person name="Kuo A."/>
            <person name="LaButti K."/>
            <person name="Larrondo L.F."/>
            <person name="Lindquist E."/>
            <person name="Ling A."/>
            <person name="Lombard V."/>
            <person name="Lucas S."/>
            <person name="Lundell T."/>
            <person name="Martin R."/>
            <person name="McLaughlin D.J."/>
            <person name="Morgenstern I."/>
            <person name="Morin E."/>
            <person name="Murat C."/>
            <person name="Nagy L.G."/>
            <person name="Nolan M."/>
            <person name="Ohm R.A."/>
            <person name="Patyshakuliyeva A."/>
            <person name="Rokas A."/>
            <person name="Ruiz-Duenas F.J."/>
            <person name="Sabat G."/>
            <person name="Salamov A."/>
            <person name="Samejima M."/>
            <person name="Schmutz J."/>
            <person name="Slot J.C."/>
            <person name="St John F."/>
            <person name="Stenlid J."/>
            <person name="Sun H."/>
            <person name="Sun S."/>
            <person name="Syed K."/>
            <person name="Tsang A."/>
            <person name="Wiebenga A."/>
            <person name="Young D."/>
            <person name="Pisabarro A."/>
            <person name="Eastwood D.C."/>
            <person name="Martin F."/>
            <person name="Cullen D."/>
            <person name="Grigoriev I.V."/>
            <person name="Hibbett D.S."/>
        </authorList>
    </citation>
    <scope>NUCLEOTIDE SEQUENCE [LARGE SCALE GENOMIC DNA]</scope>
    <source>
        <strain evidence="11 12">ATCC 11539</strain>
    </source>
</reference>
<organism evidence="11 12">
    <name type="scientific">Gloeophyllum trabeum (strain ATCC 11539 / FP-39264 / Madison 617)</name>
    <name type="common">Brown rot fungus</name>
    <dbReference type="NCBI Taxonomy" id="670483"/>
    <lineage>
        <taxon>Eukaryota</taxon>
        <taxon>Fungi</taxon>
        <taxon>Dikarya</taxon>
        <taxon>Basidiomycota</taxon>
        <taxon>Agaricomycotina</taxon>
        <taxon>Agaricomycetes</taxon>
        <taxon>Gloeophyllales</taxon>
        <taxon>Gloeophyllaceae</taxon>
        <taxon>Gloeophyllum</taxon>
    </lineage>
</organism>
<evidence type="ECO:0000256" key="6">
    <source>
        <dbReference type="ARBA" id="ARBA00022840"/>
    </source>
</evidence>
<evidence type="ECO:0000313" key="11">
    <source>
        <dbReference type="EMBL" id="EPQ51201.1"/>
    </source>
</evidence>
<evidence type="ECO:0000256" key="3">
    <source>
        <dbReference type="ARBA" id="ARBA00022679"/>
    </source>
</evidence>
<dbReference type="SMART" id="SM00220">
    <property type="entry name" value="S_TKc"/>
    <property type="match status" value="1"/>
</dbReference>
<evidence type="ECO:0000256" key="4">
    <source>
        <dbReference type="ARBA" id="ARBA00022741"/>
    </source>
</evidence>
<evidence type="ECO:0000256" key="8">
    <source>
        <dbReference type="RuleBase" id="RU000304"/>
    </source>
</evidence>
<dbReference type="GeneID" id="19302647"/>
<dbReference type="SUPFAM" id="SSF56112">
    <property type="entry name" value="Protein kinase-like (PK-like)"/>
    <property type="match status" value="1"/>
</dbReference>
<evidence type="ECO:0000259" key="10">
    <source>
        <dbReference type="PROSITE" id="PS50011"/>
    </source>
</evidence>
<feature type="compositionally biased region" description="Basic and acidic residues" evidence="9">
    <location>
        <begin position="19"/>
        <end position="36"/>
    </location>
</feature>
<dbReference type="InterPro" id="IPR017441">
    <property type="entry name" value="Protein_kinase_ATP_BS"/>
</dbReference>
<keyword evidence="5 11" id="KW-0418">Kinase</keyword>
<dbReference type="InterPro" id="IPR000719">
    <property type="entry name" value="Prot_kinase_dom"/>
</dbReference>